<dbReference type="Proteomes" id="UP000315751">
    <property type="component" value="Unassembled WGS sequence"/>
</dbReference>
<protein>
    <submittedName>
        <fullName evidence="1">Uncharacterized protein</fullName>
    </submittedName>
</protein>
<comment type="caution">
    <text evidence="1">The sequence shown here is derived from an EMBL/GenBank/DDBJ whole genome shotgun (WGS) entry which is preliminary data.</text>
</comment>
<dbReference type="AlphaFoldDB" id="A0A560HJK6"/>
<evidence type="ECO:0000313" key="1">
    <source>
        <dbReference type="EMBL" id="TWB45719.1"/>
    </source>
</evidence>
<sequence>MTTVRSVLTGLFLGLPFLVAPAILVAAPRPDVATVAQAAPLGPTPAATLAASKSGRLTVIPAQAVTTPGASRDGLAVPCKATGTSVIKAHAGHSVPHRLIALN</sequence>
<reference evidence="1 2" key="1">
    <citation type="submission" date="2019-06" db="EMBL/GenBank/DDBJ databases">
        <title>Genomic Encyclopedia of Type Strains, Phase IV (KMG-V): Genome sequencing to study the core and pangenomes of soil and plant-associated prokaryotes.</title>
        <authorList>
            <person name="Whitman W."/>
        </authorList>
    </citation>
    <scope>NUCLEOTIDE SEQUENCE [LARGE SCALE GENOMIC DNA]</scope>
    <source>
        <strain evidence="1 2">BR 11622</strain>
    </source>
</reference>
<evidence type="ECO:0000313" key="2">
    <source>
        <dbReference type="Proteomes" id="UP000315751"/>
    </source>
</evidence>
<accession>A0A560HJK6</accession>
<name>A0A560HJK6_9PROT</name>
<dbReference type="RefSeq" id="WP_145728874.1">
    <property type="nucleotide sequence ID" value="NZ_VITR01000001.1"/>
</dbReference>
<organism evidence="1 2">
    <name type="scientific">Nitrospirillum amazonense</name>
    <dbReference type="NCBI Taxonomy" id="28077"/>
    <lineage>
        <taxon>Bacteria</taxon>
        <taxon>Pseudomonadati</taxon>
        <taxon>Pseudomonadota</taxon>
        <taxon>Alphaproteobacteria</taxon>
        <taxon>Rhodospirillales</taxon>
        <taxon>Azospirillaceae</taxon>
        <taxon>Nitrospirillum</taxon>
    </lineage>
</organism>
<dbReference type="EMBL" id="VITR01000001">
    <property type="protein sequence ID" value="TWB45719.1"/>
    <property type="molecule type" value="Genomic_DNA"/>
</dbReference>
<gene>
    <name evidence="1" type="ORF">FBZ90_10151</name>
</gene>
<keyword evidence="2" id="KW-1185">Reference proteome</keyword>
<proteinExistence type="predicted"/>